<dbReference type="InParanoid" id="A0A0Q3EZU8"/>
<feature type="domain" description="F-box" evidence="1">
    <location>
        <begin position="8"/>
        <end position="48"/>
    </location>
</feature>
<dbReference type="Gramene" id="KQJ92983">
    <property type="protein sequence ID" value="KQJ92983"/>
    <property type="gene ID" value="BRADI_3g02036v3"/>
</dbReference>
<dbReference type="InterPro" id="IPR001810">
    <property type="entry name" value="F-box_dom"/>
</dbReference>
<proteinExistence type="predicted"/>
<dbReference type="CDD" id="cd22157">
    <property type="entry name" value="F-box_AtFBW1-like"/>
    <property type="match status" value="1"/>
</dbReference>
<reference evidence="3" key="3">
    <citation type="submission" date="2018-08" db="UniProtKB">
        <authorList>
            <consortium name="EnsemblPlants"/>
        </authorList>
    </citation>
    <scope>IDENTIFICATION</scope>
    <source>
        <strain evidence="3">cv. Bd21</strain>
    </source>
</reference>
<reference evidence="2 3" key="1">
    <citation type="journal article" date="2010" name="Nature">
        <title>Genome sequencing and analysis of the model grass Brachypodium distachyon.</title>
        <authorList>
            <consortium name="International Brachypodium Initiative"/>
        </authorList>
    </citation>
    <scope>NUCLEOTIDE SEQUENCE [LARGE SCALE GENOMIC DNA]</scope>
    <source>
        <strain evidence="2 3">Bd21</strain>
    </source>
</reference>
<gene>
    <name evidence="2" type="ORF">BRADI_3g02036v3</name>
</gene>
<dbReference type="EnsemblPlants" id="KQJ92983">
    <property type="protein sequence ID" value="KQJ92983"/>
    <property type="gene ID" value="BRADI_3g02036v3"/>
</dbReference>
<dbReference type="Gene3D" id="1.20.1280.50">
    <property type="match status" value="1"/>
</dbReference>
<evidence type="ECO:0000313" key="2">
    <source>
        <dbReference type="EMBL" id="KQJ92983.1"/>
    </source>
</evidence>
<dbReference type="InterPro" id="IPR036047">
    <property type="entry name" value="F-box-like_dom_sf"/>
</dbReference>
<dbReference type="SMART" id="SM00256">
    <property type="entry name" value="FBOX"/>
    <property type="match status" value="1"/>
</dbReference>
<protein>
    <recommendedName>
        <fullName evidence="1">F-box domain-containing protein</fullName>
    </recommendedName>
</protein>
<dbReference type="Pfam" id="PF00646">
    <property type="entry name" value="F-box"/>
    <property type="match status" value="1"/>
</dbReference>
<evidence type="ECO:0000259" key="1">
    <source>
        <dbReference type="SMART" id="SM00256"/>
    </source>
</evidence>
<dbReference type="PANTHER" id="PTHR31111">
    <property type="entry name" value="BNAA05G37150D PROTEIN-RELATED"/>
    <property type="match status" value="1"/>
</dbReference>
<dbReference type="SUPFAM" id="SSF81383">
    <property type="entry name" value="F-box domain"/>
    <property type="match status" value="1"/>
</dbReference>
<evidence type="ECO:0000313" key="4">
    <source>
        <dbReference type="Proteomes" id="UP000008810"/>
    </source>
</evidence>
<organism evidence="2">
    <name type="scientific">Brachypodium distachyon</name>
    <name type="common">Purple false brome</name>
    <name type="synonym">Trachynia distachya</name>
    <dbReference type="NCBI Taxonomy" id="15368"/>
    <lineage>
        <taxon>Eukaryota</taxon>
        <taxon>Viridiplantae</taxon>
        <taxon>Streptophyta</taxon>
        <taxon>Embryophyta</taxon>
        <taxon>Tracheophyta</taxon>
        <taxon>Spermatophyta</taxon>
        <taxon>Magnoliopsida</taxon>
        <taxon>Liliopsida</taxon>
        <taxon>Poales</taxon>
        <taxon>Poaceae</taxon>
        <taxon>BOP clade</taxon>
        <taxon>Pooideae</taxon>
        <taxon>Stipodae</taxon>
        <taxon>Brachypodieae</taxon>
        <taxon>Brachypodium</taxon>
    </lineage>
</organism>
<accession>A0A0Q3EZU8</accession>
<dbReference type="PANTHER" id="PTHR31111:SF136">
    <property type="entry name" value="F-BOX ASSOCIATED DOMAIN-CONTAINING PROTEIN"/>
    <property type="match status" value="1"/>
</dbReference>
<reference evidence="2" key="2">
    <citation type="submission" date="2017-06" db="EMBL/GenBank/DDBJ databases">
        <title>WGS assembly of Brachypodium distachyon.</title>
        <authorList>
            <consortium name="The International Brachypodium Initiative"/>
            <person name="Lucas S."/>
            <person name="Harmon-Smith M."/>
            <person name="Lail K."/>
            <person name="Tice H."/>
            <person name="Grimwood J."/>
            <person name="Bruce D."/>
            <person name="Barry K."/>
            <person name="Shu S."/>
            <person name="Lindquist E."/>
            <person name="Wang M."/>
            <person name="Pitluck S."/>
            <person name="Vogel J.P."/>
            <person name="Garvin D.F."/>
            <person name="Mockler T.C."/>
            <person name="Schmutz J."/>
            <person name="Rokhsar D."/>
            <person name="Bevan M.W."/>
        </authorList>
    </citation>
    <scope>NUCLEOTIDE SEQUENCE</scope>
    <source>
        <strain evidence="2">Bd21</strain>
    </source>
</reference>
<dbReference type="Proteomes" id="UP000008810">
    <property type="component" value="Chromosome 3"/>
</dbReference>
<name>A0A0Q3EZU8_BRADI</name>
<keyword evidence="4" id="KW-1185">Reference proteome</keyword>
<dbReference type="OrthoDB" id="674743at2759"/>
<dbReference type="AlphaFoldDB" id="A0A0Q3EZU8"/>
<evidence type="ECO:0000313" key="3">
    <source>
        <dbReference type="EnsemblPlants" id="KQJ92983"/>
    </source>
</evidence>
<dbReference type="EMBL" id="CM000882">
    <property type="protein sequence ID" value="KQJ92983.1"/>
    <property type="molecule type" value="Genomic_DNA"/>
</dbReference>
<sequence length="298" mass="33638">MAAAAATLPNDLIIDILSRAPAWSVCQFRCVSKEWRVLIADPAFAAEHGSRHAAEPYVVATHLRGNYSSGIVQDLQMLDMEGNVMRTIKGAGGSGLISPSVGDLICIADSFKNPDASCRVVDLVTRNVAAECPKLHVEPHHRWAPRRRVALFDLESEEWKEAIKGPPPRTDGRELRWNTTWDLRITELNNALCMVQCDKHMVDDHYTNIWLLIDSDKNVWIKAYTIPMAPTTCRYVPLRMTHDANRLTIYCTHLKQGELLQVHHPQSNECTTLRKLDKLTSMIGLCSLQLDRFVSKKM</sequence>